<evidence type="ECO:0000313" key="2">
    <source>
        <dbReference type="EMBL" id="AKJ15684.1"/>
    </source>
</evidence>
<evidence type="ECO:0008006" key="4">
    <source>
        <dbReference type="Google" id="ProtNLM"/>
    </source>
</evidence>
<evidence type="ECO:0000256" key="1">
    <source>
        <dbReference type="SAM" id="MobiDB-lite"/>
    </source>
</evidence>
<sequence length="87" mass="9171">MITAGLAEPQDECGEAESGPIADGEFVETSRYRPELLEPIEAALDHVPGLVLLVVEGGRPAAGGSAARSVRFLVSPFRDDRSVPPMP</sequence>
<evidence type="ECO:0000313" key="3">
    <source>
        <dbReference type="Proteomes" id="UP000035366"/>
    </source>
</evidence>
<keyword evidence="3" id="KW-1185">Reference proteome</keyword>
<reference evidence="2 3" key="1">
    <citation type="journal article" date="2015" name="ISME J.">
        <title>Draft Genome Sequence of Streptomyces incarnatus NRRL8089, which Produces the Nucleoside Antibiotic Sinefungin.</title>
        <authorList>
            <person name="Oshima K."/>
            <person name="Hattori M."/>
            <person name="Shimizu H."/>
            <person name="Fukuda K."/>
            <person name="Nemoto M."/>
            <person name="Inagaki K."/>
            <person name="Tamura T."/>
        </authorList>
    </citation>
    <scope>NUCLEOTIDE SEQUENCE [LARGE SCALE GENOMIC DNA]</scope>
    <source>
        <strain evidence="2 3">NRRL 8089</strain>
    </source>
</reference>
<proteinExistence type="predicted"/>
<dbReference type="Proteomes" id="UP000035366">
    <property type="component" value="Chromosome"/>
</dbReference>
<dbReference type="EMBL" id="CP011497">
    <property type="protein sequence ID" value="AKJ15684.1"/>
    <property type="molecule type" value="Genomic_DNA"/>
</dbReference>
<protein>
    <recommendedName>
        <fullName evidence="4">Glycoside hydrolase family 3 C-terminal domain-containing protein</fullName>
    </recommendedName>
</protein>
<organism evidence="2 3">
    <name type="scientific">Streptomyces incarnatus</name>
    <dbReference type="NCBI Taxonomy" id="665007"/>
    <lineage>
        <taxon>Bacteria</taxon>
        <taxon>Bacillati</taxon>
        <taxon>Actinomycetota</taxon>
        <taxon>Actinomycetes</taxon>
        <taxon>Kitasatosporales</taxon>
        <taxon>Streptomycetaceae</taxon>
        <taxon>Streptomyces</taxon>
    </lineage>
</organism>
<name>A0ABN4GR09_9ACTN</name>
<feature type="region of interest" description="Disordered" evidence="1">
    <location>
        <begin position="1"/>
        <end position="25"/>
    </location>
</feature>
<gene>
    <name evidence="2" type="ORF">ABB07_38205</name>
</gene>
<accession>A0ABN4GR09</accession>